<accession>A0ABD6ELW6</accession>
<gene>
    <name evidence="2" type="ORF">AB6A40_005125</name>
</gene>
<keyword evidence="3" id="KW-1185">Reference proteome</keyword>
<keyword evidence="1" id="KW-0732">Signal</keyword>
<name>A0ABD6ELW6_9BILA</name>
<proteinExistence type="predicted"/>
<protein>
    <submittedName>
        <fullName evidence="2">Uncharacterized protein</fullName>
    </submittedName>
</protein>
<reference evidence="2 3" key="1">
    <citation type="submission" date="2024-08" db="EMBL/GenBank/DDBJ databases">
        <title>Gnathostoma spinigerum genome.</title>
        <authorList>
            <person name="Gonzalez-Bertolin B."/>
            <person name="Monzon S."/>
            <person name="Zaballos A."/>
            <person name="Jimenez P."/>
            <person name="Dekumyoy P."/>
            <person name="Varona S."/>
            <person name="Cuesta I."/>
            <person name="Sumanam S."/>
            <person name="Adisakwattana P."/>
            <person name="Gasser R.B."/>
            <person name="Hernandez-Gonzalez A."/>
            <person name="Young N.D."/>
            <person name="Perteguer M.J."/>
        </authorList>
    </citation>
    <scope>NUCLEOTIDE SEQUENCE [LARGE SCALE GENOMIC DNA]</scope>
    <source>
        <strain evidence="2">AL3</strain>
        <tissue evidence="2">Liver</tissue>
    </source>
</reference>
<evidence type="ECO:0000313" key="2">
    <source>
        <dbReference type="EMBL" id="MFH4978416.1"/>
    </source>
</evidence>
<evidence type="ECO:0000256" key="1">
    <source>
        <dbReference type="SAM" id="SignalP"/>
    </source>
</evidence>
<evidence type="ECO:0000313" key="3">
    <source>
        <dbReference type="Proteomes" id="UP001608902"/>
    </source>
</evidence>
<sequence length="85" mass="9849">MSELFLEVPLLLLLPPVLAIFAVGSIVRRAISDRREQERKLFLRQMEILREIDERMTRSEIAMTMMKNLELDVSSLQLSQIGSMT</sequence>
<dbReference type="EMBL" id="JBGFUD010003184">
    <property type="protein sequence ID" value="MFH4978416.1"/>
    <property type="molecule type" value="Genomic_DNA"/>
</dbReference>
<dbReference type="Proteomes" id="UP001608902">
    <property type="component" value="Unassembled WGS sequence"/>
</dbReference>
<dbReference type="AlphaFoldDB" id="A0ABD6ELW6"/>
<comment type="caution">
    <text evidence="2">The sequence shown here is derived from an EMBL/GenBank/DDBJ whole genome shotgun (WGS) entry which is preliminary data.</text>
</comment>
<feature type="chain" id="PRO_5044844075" evidence="1">
    <location>
        <begin position="20"/>
        <end position="85"/>
    </location>
</feature>
<feature type="signal peptide" evidence="1">
    <location>
        <begin position="1"/>
        <end position="19"/>
    </location>
</feature>
<organism evidence="2 3">
    <name type="scientific">Gnathostoma spinigerum</name>
    <dbReference type="NCBI Taxonomy" id="75299"/>
    <lineage>
        <taxon>Eukaryota</taxon>
        <taxon>Metazoa</taxon>
        <taxon>Ecdysozoa</taxon>
        <taxon>Nematoda</taxon>
        <taxon>Chromadorea</taxon>
        <taxon>Rhabditida</taxon>
        <taxon>Spirurina</taxon>
        <taxon>Gnathostomatomorpha</taxon>
        <taxon>Gnathostomatoidea</taxon>
        <taxon>Gnathostomatidae</taxon>
        <taxon>Gnathostoma</taxon>
    </lineage>
</organism>